<feature type="compositionally biased region" description="Acidic residues" evidence="1">
    <location>
        <begin position="196"/>
        <end position="205"/>
    </location>
</feature>
<dbReference type="AlphaFoldDB" id="A0A5C2SKE5"/>
<protein>
    <submittedName>
        <fullName evidence="2">Uncharacterized protein</fullName>
    </submittedName>
</protein>
<feature type="compositionally biased region" description="Basic residues" evidence="1">
    <location>
        <begin position="225"/>
        <end position="237"/>
    </location>
</feature>
<proteinExistence type="predicted"/>
<organism evidence="2 3">
    <name type="scientific">Lentinus tigrinus ALCF2SS1-6</name>
    <dbReference type="NCBI Taxonomy" id="1328759"/>
    <lineage>
        <taxon>Eukaryota</taxon>
        <taxon>Fungi</taxon>
        <taxon>Dikarya</taxon>
        <taxon>Basidiomycota</taxon>
        <taxon>Agaricomycotina</taxon>
        <taxon>Agaricomycetes</taxon>
        <taxon>Polyporales</taxon>
        <taxon>Polyporaceae</taxon>
        <taxon>Lentinus</taxon>
    </lineage>
</organism>
<dbReference type="EMBL" id="ML122254">
    <property type="protein sequence ID" value="RPD64283.1"/>
    <property type="molecule type" value="Genomic_DNA"/>
</dbReference>
<sequence>MSSESVEDDAAFAVLPLRLKRRIDQAFDAASSSHKRLKPAPTTLDPSQSAGGFLVDDVPAGGFIPDGGGFLPSTGDEESSPPTHVPLSLIPTALQLLDIQPDDEDVLAVFQNASTGWGDNSRARATTDAPRDPIVSRKDWRAVCAALLDTGPSDADTPASDVHAHPEGAVDALEDLSDLTADSAEEYVGSGGTESGSDDSDDDYQEGGFVSAKKIGAKSGAARAQHTRTSKPVKGRTLKSSSASDEESEDGKRTRLTARQKQECRSTFALFFPDVTDEDLDRQRIRMNDITRVAKLLKEKISTEEVRFYGWTMLDN</sequence>
<keyword evidence="3" id="KW-1185">Reference proteome</keyword>
<feature type="compositionally biased region" description="Low complexity" evidence="1">
    <location>
        <begin position="211"/>
        <end position="224"/>
    </location>
</feature>
<gene>
    <name evidence="2" type="ORF">L227DRAFT_607962</name>
</gene>
<evidence type="ECO:0000313" key="2">
    <source>
        <dbReference type="EMBL" id="RPD64283.1"/>
    </source>
</evidence>
<feature type="region of interest" description="Disordered" evidence="1">
    <location>
        <begin position="30"/>
        <end position="86"/>
    </location>
</feature>
<dbReference type="OrthoDB" id="2530165at2759"/>
<name>A0A5C2SKE5_9APHY</name>
<accession>A0A5C2SKE5</accession>
<dbReference type="Proteomes" id="UP000313359">
    <property type="component" value="Unassembled WGS sequence"/>
</dbReference>
<evidence type="ECO:0000256" key="1">
    <source>
        <dbReference type="SAM" id="MobiDB-lite"/>
    </source>
</evidence>
<reference evidence="2" key="1">
    <citation type="journal article" date="2018" name="Genome Biol. Evol.">
        <title>Genomics and development of Lentinus tigrinus, a white-rot wood-decaying mushroom with dimorphic fruiting bodies.</title>
        <authorList>
            <person name="Wu B."/>
            <person name="Xu Z."/>
            <person name="Knudson A."/>
            <person name="Carlson A."/>
            <person name="Chen N."/>
            <person name="Kovaka S."/>
            <person name="LaButti K."/>
            <person name="Lipzen A."/>
            <person name="Pennachio C."/>
            <person name="Riley R."/>
            <person name="Schakwitz W."/>
            <person name="Umezawa K."/>
            <person name="Ohm R.A."/>
            <person name="Grigoriev I.V."/>
            <person name="Nagy L.G."/>
            <person name="Gibbons J."/>
            <person name="Hibbett D."/>
        </authorList>
    </citation>
    <scope>NUCLEOTIDE SEQUENCE [LARGE SCALE GENOMIC DNA]</scope>
    <source>
        <strain evidence="2">ALCF2SS1-6</strain>
    </source>
</reference>
<evidence type="ECO:0000313" key="3">
    <source>
        <dbReference type="Proteomes" id="UP000313359"/>
    </source>
</evidence>
<feature type="region of interest" description="Disordered" evidence="1">
    <location>
        <begin position="186"/>
        <end position="259"/>
    </location>
</feature>